<accession>A0ACC2KTD8</accession>
<gene>
    <name evidence="1" type="ORF">MRB53_032893</name>
</gene>
<evidence type="ECO:0000313" key="1">
    <source>
        <dbReference type="EMBL" id="KAJ8624363.1"/>
    </source>
</evidence>
<name>A0ACC2KTD8_PERAE</name>
<proteinExistence type="predicted"/>
<sequence length="121" mass="12788">MCSPSLLNAGPAIEIKGGAGGSILAGRKEPRLPRFNSYQLLQSLKGKERGSWSLGKLVAAGWGCRWLAARGVQGSWQQLQGRKKEGQIGKGNGRWPAVVRGGGWGNQPLGSTCCLLARFAA</sequence>
<keyword evidence="2" id="KW-1185">Reference proteome</keyword>
<dbReference type="Proteomes" id="UP001234297">
    <property type="component" value="Chromosome 11"/>
</dbReference>
<evidence type="ECO:0000313" key="2">
    <source>
        <dbReference type="Proteomes" id="UP001234297"/>
    </source>
</evidence>
<reference evidence="1 2" key="1">
    <citation type="journal article" date="2022" name="Hortic Res">
        <title>A haplotype resolved chromosomal level avocado genome allows analysis of novel avocado genes.</title>
        <authorList>
            <person name="Nath O."/>
            <person name="Fletcher S.J."/>
            <person name="Hayward A."/>
            <person name="Shaw L.M."/>
            <person name="Masouleh A.K."/>
            <person name="Furtado A."/>
            <person name="Henry R.J."/>
            <person name="Mitter N."/>
        </authorList>
    </citation>
    <scope>NUCLEOTIDE SEQUENCE [LARGE SCALE GENOMIC DNA]</scope>
    <source>
        <strain evidence="2">cv. Hass</strain>
    </source>
</reference>
<protein>
    <submittedName>
        <fullName evidence="1">Uncharacterized protein</fullName>
    </submittedName>
</protein>
<organism evidence="1 2">
    <name type="scientific">Persea americana</name>
    <name type="common">Avocado</name>
    <dbReference type="NCBI Taxonomy" id="3435"/>
    <lineage>
        <taxon>Eukaryota</taxon>
        <taxon>Viridiplantae</taxon>
        <taxon>Streptophyta</taxon>
        <taxon>Embryophyta</taxon>
        <taxon>Tracheophyta</taxon>
        <taxon>Spermatophyta</taxon>
        <taxon>Magnoliopsida</taxon>
        <taxon>Magnoliidae</taxon>
        <taxon>Laurales</taxon>
        <taxon>Lauraceae</taxon>
        <taxon>Persea</taxon>
    </lineage>
</organism>
<comment type="caution">
    <text evidence="1">The sequence shown here is derived from an EMBL/GenBank/DDBJ whole genome shotgun (WGS) entry which is preliminary data.</text>
</comment>
<dbReference type="EMBL" id="CM056819">
    <property type="protein sequence ID" value="KAJ8624363.1"/>
    <property type="molecule type" value="Genomic_DNA"/>
</dbReference>